<organism evidence="1">
    <name type="scientific">bioreactor metagenome</name>
    <dbReference type="NCBI Taxonomy" id="1076179"/>
    <lineage>
        <taxon>unclassified sequences</taxon>
        <taxon>metagenomes</taxon>
        <taxon>ecological metagenomes</taxon>
    </lineage>
</organism>
<sequence>MERGSGLYIFKKYAWAARDDDRRLLCREFLLNDALALLEVIGVYDARAADAYRVTESFEVDL</sequence>
<dbReference type="EMBL" id="VSSQ01084306">
    <property type="protein sequence ID" value="MPN32349.1"/>
    <property type="molecule type" value="Genomic_DNA"/>
</dbReference>
<name>A0A645H2X7_9ZZZZ</name>
<dbReference type="AlphaFoldDB" id="A0A645H2X7"/>
<reference evidence="1" key="1">
    <citation type="submission" date="2019-08" db="EMBL/GenBank/DDBJ databases">
        <authorList>
            <person name="Kucharzyk K."/>
            <person name="Murdoch R.W."/>
            <person name="Higgins S."/>
            <person name="Loffler F."/>
        </authorList>
    </citation>
    <scope>NUCLEOTIDE SEQUENCE</scope>
</reference>
<evidence type="ECO:0000313" key="1">
    <source>
        <dbReference type="EMBL" id="MPN32349.1"/>
    </source>
</evidence>
<protein>
    <submittedName>
        <fullName evidence="1">Uncharacterized protein</fullName>
    </submittedName>
</protein>
<accession>A0A645H2X7</accession>
<gene>
    <name evidence="1" type="ORF">SDC9_179827</name>
</gene>
<comment type="caution">
    <text evidence="1">The sequence shown here is derived from an EMBL/GenBank/DDBJ whole genome shotgun (WGS) entry which is preliminary data.</text>
</comment>
<proteinExistence type="predicted"/>